<dbReference type="SUPFAM" id="SSF51197">
    <property type="entry name" value="Clavaminate synthase-like"/>
    <property type="match status" value="1"/>
</dbReference>
<dbReference type="Pfam" id="PF13532">
    <property type="entry name" value="2OG-FeII_Oxy_2"/>
    <property type="match status" value="1"/>
</dbReference>
<proteinExistence type="predicted"/>
<protein>
    <recommendedName>
        <fullName evidence="2">Alpha-ketoglutarate-dependent dioxygenase AlkB-like domain-containing protein</fullName>
    </recommendedName>
</protein>
<comment type="caution">
    <text evidence="3">The sequence shown here is derived from an EMBL/GenBank/DDBJ whole genome shotgun (WGS) entry which is preliminary data.</text>
</comment>
<dbReference type="InterPro" id="IPR027450">
    <property type="entry name" value="AlkB-like"/>
</dbReference>
<evidence type="ECO:0000313" key="4">
    <source>
        <dbReference type="Proteomes" id="UP001303046"/>
    </source>
</evidence>
<sequence>MGHGHSFRRNPRKPFIEFPFGLRCKFNHIVIRVNSRRVRNVVMRICSRLCSALVHFHNPTLWPNELRAAVATSCRVTPSFITEAEENELLREVEPHMKRLRYEKNHWDDAIHLYREREQRKWSPANEIVIQRIRDASFPLDAQHLTYVHILDLHKDGVIKPHIDSIRYCGDVITGVCLLSDAVMRLRHKDRKNELIVDLMLPRRCLYRMGEEGRYEFTHEVLSNEESMFNGQRVEKTRRISIICRDLPHPEHQAEAAAIKMKPIPEAA</sequence>
<organism evidence="3 4">
    <name type="scientific">Necator americanus</name>
    <name type="common">Human hookworm</name>
    <dbReference type="NCBI Taxonomy" id="51031"/>
    <lineage>
        <taxon>Eukaryota</taxon>
        <taxon>Metazoa</taxon>
        <taxon>Ecdysozoa</taxon>
        <taxon>Nematoda</taxon>
        <taxon>Chromadorea</taxon>
        <taxon>Rhabditida</taxon>
        <taxon>Rhabditina</taxon>
        <taxon>Rhabditomorpha</taxon>
        <taxon>Strongyloidea</taxon>
        <taxon>Ancylostomatidae</taxon>
        <taxon>Bunostominae</taxon>
        <taxon>Necator</taxon>
    </lineage>
</organism>
<accession>A0ABR1CHI5</accession>
<reference evidence="3 4" key="1">
    <citation type="submission" date="2023-08" db="EMBL/GenBank/DDBJ databases">
        <title>A Necator americanus chromosomal reference genome.</title>
        <authorList>
            <person name="Ilik V."/>
            <person name="Petrzelkova K.J."/>
            <person name="Pardy F."/>
            <person name="Fuh T."/>
            <person name="Niatou-Singa F.S."/>
            <person name="Gouil Q."/>
            <person name="Baker L."/>
            <person name="Ritchie M.E."/>
            <person name="Jex A.R."/>
            <person name="Gazzola D."/>
            <person name="Li H."/>
            <person name="Toshio Fujiwara R."/>
            <person name="Zhan B."/>
            <person name="Aroian R.V."/>
            <person name="Pafco B."/>
            <person name="Schwarz E.M."/>
        </authorList>
    </citation>
    <scope>NUCLEOTIDE SEQUENCE [LARGE SCALE GENOMIC DNA]</scope>
    <source>
        <strain evidence="3 4">Aroian</strain>
        <tissue evidence="3">Whole animal</tissue>
    </source>
</reference>
<dbReference type="InterPro" id="IPR032870">
    <property type="entry name" value="ALKBH7-like"/>
</dbReference>
<dbReference type="EMBL" id="JAVFWL010000002">
    <property type="protein sequence ID" value="KAK6737899.1"/>
    <property type="molecule type" value="Genomic_DNA"/>
</dbReference>
<evidence type="ECO:0000256" key="1">
    <source>
        <dbReference type="ARBA" id="ARBA00001954"/>
    </source>
</evidence>
<dbReference type="Gene3D" id="2.60.120.590">
    <property type="entry name" value="Alpha-ketoglutarate-dependent dioxygenase AlkB-like"/>
    <property type="match status" value="1"/>
</dbReference>
<gene>
    <name evidence="3" type="primary">Necator_chrII.g7958</name>
    <name evidence="3" type="ORF">RB195_020164</name>
</gene>
<feature type="domain" description="Alpha-ketoglutarate-dependent dioxygenase AlkB-like" evidence="2">
    <location>
        <begin position="114"/>
        <end position="245"/>
    </location>
</feature>
<dbReference type="InterPro" id="IPR037151">
    <property type="entry name" value="AlkB-like_sf"/>
</dbReference>
<dbReference type="PANTHER" id="PTHR21052">
    <property type="entry name" value="SPERMATOGENESIS ASSOCIATED 11-RELATED"/>
    <property type="match status" value="1"/>
</dbReference>
<keyword evidence="4" id="KW-1185">Reference proteome</keyword>
<comment type="cofactor">
    <cofactor evidence="1">
        <name>Fe(2+)</name>
        <dbReference type="ChEBI" id="CHEBI:29033"/>
    </cofactor>
</comment>
<evidence type="ECO:0000259" key="2">
    <source>
        <dbReference type="Pfam" id="PF13532"/>
    </source>
</evidence>
<dbReference type="Proteomes" id="UP001303046">
    <property type="component" value="Unassembled WGS sequence"/>
</dbReference>
<name>A0ABR1CHI5_NECAM</name>
<evidence type="ECO:0000313" key="3">
    <source>
        <dbReference type="EMBL" id="KAK6737899.1"/>
    </source>
</evidence>
<dbReference type="PANTHER" id="PTHR21052:SF0">
    <property type="entry name" value="ALPHA-KETOGLUTARATE-DEPENDENT DIOXYGENASE ALKB HOMOLOG 7, MITOCHONDRIAL"/>
    <property type="match status" value="1"/>
</dbReference>